<feature type="transmembrane region" description="Helical" evidence="2">
    <location>
        <begin position="176"/>
        <end position="196"/>
    </location>
</feature>
<evidence type="ECO:0000256" key="2">
    <source>
        <dbReference type="SAM" id="Phobius"/>
    </source>
</evidence>
<keyword evidence="2" id="KW-1133">Transmembrane helix</keyword>
<feature type="compositionally biased region" description="Acidic residues" evidence="1">
    <location>
        <begin position="9"/>
        <end position="19"/>
    </location>
</feature>
<evidence type="ECO:0000313" key="4">
    <source>
        <dbReference type="Proteomes" id="UP001283109"/>
    </source>
</evidence>
<dbReference type="Proteomes" id="UP001283109">
    <property type="component" value="Unassembled WGS sequence"/>
</dbReference>
<name>A0ABU4H0T9_9MICO</name>
<keyword evidence="2" id="KW-0472">Membrane</keyword>
<evidence type="ECO:0000256" key="1">
    <source>
        <dbReference type="SAM" id="MobiDB-lite"/>
    </source>
</evidence>
<dbReference type="EMBL" id="JAWQEV010000002">
    <property type="protein sequence ID" value="MDW4572923.1"/>
    <property type="molecule type" value="Genomic_DNA"/>
</dbReference>
<reference evidence="3 4" key="1">
    <citation type="submission" date="2023-11" db="EMBL/GenBank/DDBJ databases">
        <title>Draft genome sequence of Microbacterium arthrosphaerae JCM 30492.</title>
        <authorList>
            <person name="Zhang G."/>
            <person name="Ding Y."/>
        </authorList>
    </citation>
    <scope>NUCLEOTIDE SEQUENCE [LARGE SCALE GENOMIC DNA]</scope>
    <source>
        <strain evidence="3 4">JCM 30492</strain>
    </source>
</reference>
<proteinExistence type="predicted"/>
<protein>
    <submittedName>
        <fullName evidence="3">DNA polymerase III subunit gamma/tau</fullName>
    </submittedName>
</protein>
<keyword evidence="2" id="KW-0812">Transmembrane</keyword>
<organism evidence="3 4">
    <name type="scientific">Microbacterium arthrosphaerae</name>
    <dbReference type="NCBI Taxonomy" id="792652"/>
    <lineage>
        <taxon>Bacteria</taxon>
        <taxon>Bacillati</taxon>
        <taxon>Actinomycetota</taxon>
        <taxon>Actinomycetes</taxon>
        <taxon>Micrococcales</taxon>
        <taxon>Microbacteriaceae</taxon>
        <taxon>Microbacterium</taxon>
    </lineage>
</organism>
<gene>
    <name evidence="3" type="ORF">R8Z58_09090</name>
</gene>
<accession>A0ABU4H0T9</accession>
<evidence type="ECO:0000313" key="3">
    <source>
        <dbReference type="EMBL" id="MDW4572923.1"/>
    </source>
</evidence>
<sequence length="197" mass="20398">MTPGRDDDALTWDGDDDPTLDLGDSADTPDSAEAGRRDVPDPDATPDAAAANATPARLPQGFTAVGKGSDTVGSELPAAAASDDSASDAAAAHRAAESAPMGNGTLVALGVLGGIYALYAVGWLIGGLRLQGRAQYLVLDVMYQGSLWLAVLAPLLWFATTLLLTRRARPWLRFAWLAAGAVLLLPWPFVMIGAVGQ</sequence>
<comment type="caution">
    <text evidence="3">The sequence shown here is derived from an EMBL/GenBank/DDBJ whole genome shotgun (WGS) entry which is preliminary data.</text>
</comment>
<feature type="region of interest" description="Disordered" evidence="1">
    <location>
        <begin position="1"/>
        <end position="61"/>
    </location>
</feature>
<keyword evidence="4" id="KW-1185">Reference proteome</keyword>
<feature type="transmembrane region" description="Helical" evidence="2">
    <location>
        <begin position="145"/>
        <end position="164"/>
    </location>
</feature>
<feature type="compositionally biased region" description="Low complexity" evidence="1">
    <location>
        <begin position="45"/>
        <end position="56"/>
    </location>
</feature>
<feature type="transmembrane region" description="Helical" evidence="2">
    <location>
        <begin position="104"/>
        <end position="125"/>
    </location>
</feature>
<dbReference type="RefSeq" id="WP_318353429.1">
    <property type="nucleotide sequence ID" value="NZ_JAWQEV010000002.1"/>
</dbReference>